<dbReference type="SUPFAM" id="SSF53300">
    <property type="entry name" value="vWA-like"/>
    <property type="match status" value="1"/>
</dbReference>
<feature type="region of interest" description="Disordered" evidence="1">
    <location>
        <begin position="307"/>
        <end position="372"/>
    </location>
</feature>
<keyword evidence="4" id="KW-1185">Reference proteome</keyword>
<protein>
    <recommendedName>
        <fullName evidence="2">VWFA domain-containing protein</fullName>
    </recommendedName>
</protein>
<dbReference type="PANTHER" id="PTHR41248:SF1">
    <property type="entry name" value="NORD PROTEIN"/>
    <property type="match status" value="1"/>
</dbReference>
<evidence type="ECO:0000313" key="3">
    <source>
        <dbReference type="EMBL" id="GEN46761.1"/>
    </source>
</evidence>
<dbReference type="CDD" id="cd01454">
    <property type="entry name" value="vWA_norD_type"/>
    <property type="match status" value="1"/>
</dbReference>
<dbReference type="SMART" id="SM00327">
    <property type="entry name" value="VWA"/>
    <property type="match status" value="1"/>
</dbReference>
<proteinExistence type="predicted"/>
<dbReference type="InterPro" id="IPR051928">
    <property type="entry name" value="NorD/CobT"/>
</dbReference>
<dbReference type="PANTHER" id="PTHR41248">
    <property type="entry name" value="NORD PROTEIN"/>
    <property type="match status" value="1"/>
</dbReference>
<dbReference type="Proteomes" id="UP000321440">
    <property type="component" value="Unassembled WGS sequence"/>
</dbReference>
<evidence type="ECO:0000259" key="2">
    <source>
        <dbReference type="SMART" id="SM00327"/>
    </source>
</evidence>
<comment type="caution">
    <text evidence="3">The sequence shown here is derived from an EMBL/GenBank/DDBJ whole genome shotgun (WGS) entry which is preliminary data.</text>
</comment>
<reference evidence="3 4" key="1">
    <citation type="submission" date="2019-07" db="EMBL/GenBank/DDBJ databases">
        <title>Whole genome shotgun sequence of Alkalibacillus haloalkaliphilus NBRC 103110.</title>
        <authorList>
            <person name="Hosoyama A."/>
            <person name="Uohara A."/>
            <person name="Ohji S."/>
            <person name="Ichikawa N."/>
        </authorList>
    </citation>
    <scope>NUCLEOTIDE SEQUENCE [LARGE SCALE GENOMIC DNA]</scope>
    <source>
        <strain evidence="3 4">NBRC 103110</strain>
    </source>
</reference>
<dbReference type="Gene3D" id="3.40.50.410">
    <property type="entry name" value="von Willebrand factor, type A domain"/>
    <property type="match status" value="1"/>
</dbReference>
<dbReference type="EMBL" id="BJYA01000018">
    <property type="protein sequence ID" value="GEN46761.1"/>
    <property type="molecule type" value="Genomic_DNA"/>
</dbReference>
<dbReference type="InterPro" id="IPR002035">
    <property type="entry name" value="VWF_A"/>
</dbReference>
<evidence type="ECO:0000256" key="1">
    <source>
        <dbReference type="SAM" id="MobiDB-lite"/>
    </source>
</evidence>
<gene>
    <name evidence="3" type="primary">yojO</name>
    <name evidence="3" type="ORF">AHA02nite_25370</name>
</gene>
<dbReference type="RefSeq" id="WP_146817898.1">
    <property type="nucleotide sequence ID" value="NZ_BJYA01000018.1"/>
</dbReference>
<evidence type="ECO:0000313" key="4">
    <source>
        <dbReference type="Proteomes" id="UP000321440"/>
    </source>
</evidence>
<name>A0A511W7R0_9BACI</name>
<feature type="domain" description="VWFA" evidence="2">
    <location>
        <begin position="439"/>
        <end position="630"/>
    </location>
</feature>
<feature type="compositionally biased region" description="Basic and acidic residues" evidence="1">
    <location>
        <begin position="327"/>
        <end position="354"/>
    </location>
</feature>
<sequence length="634" mass="74318">MKFNDKVIDTQLLAELRDFVTVLSKQEDLEFDYHFGATIHIDNRQITASHFWDHRDEQVRSIGYKTDILLRSIGTMHYTSVSEWQKLKREVGQSSLPYFCEQLFTILEDVRLEEIIRSERRGTINWFRQRLNTYRHYFETQLNTNITRSYTLDELFCMIFLTVTSESPFITFEQANVQQRETLKRLQPLLESVYEARSTKDVVNLTLDVKEALEEDYSDMINRYFVYPIQHQTEVTEELVVDELKRVDPLNNDDEEDISDDDEVISETFSTWHRENENSDRNQSFMQFELEQGTKTNLIGDGARQTEEGDQAMASVQGMSAQTDQSEYEHLESLDEQKNKEANESEQYGKENRNTIKLNRYPSKPSQKDQTQYHELTKIIDPIRRKLSQTIDRALEHKQNATRQNLITGRLSKKQLLPLVIDNEPRVFYKNDLESHEFDAVFTLLIDCSASMFNKMDETKKAAILFHEVLKELKIKHNVIGFWEDGFDAKDDEQPNYFHRVITYDESLQAHAGAEILQLEPEEDNRDGYAIRVATEELLARQEKDRFLLVFSDGEPSAFNYSENGIIDTHEAVLETRKQNVDVVGIFLGEGEIKEHEAMLMRNIYGREHMLIPDLVELPDSFSYILKRLLLTTI</sequence>
<organism evidence="3 4">
    <name type="scientific">Alkalibacillus haloalkaliphilus</name>
    <dbReference type="NCBI Taxonomy" id="94136"/>
    <lineage>
        <taxon>Bacteria</taxon>
        <taxon>Bacillati</taxon>
        <taxon>Bacillota</taxon>
        <taxon>Bacilli</taxon>
        <taxon>Bacillales</taxon>
        <taxon>Bacillaceae</taxon>
        <taxon>Alkalibacillus</taxon>
    </lineage>
</organism>
<accession>A0A511W7R0</accession>
<dbReference type="OrthoDB" id="2370292at2"/>
<dbReference type="AlphaFoldDB" id="A0A511W7R0"/>
<dbReference type="InterPro" id="IPR036465">
    <property type="entry name" value="vWFA_dom_sf"/>
</dbReference>